<feature type="repeat" description="PPR" evidence="2">
    <location>
        <begin position="363"/>
        <end position="397"/>
    </location>
</feature>
<dbReference type="Pfam" id="PF13812">
    <property type="entry name" value="PPR_3"/>
    <property type="match status" value="1"/>
</dbReference>
<evidence type="ECO:0000256" key="1">
    <source>
        <dbReference type="ARBA" id="ARBA00022737"/>
    </source>
</evidence>
<dbReference type="Pfam" id="PF20431">
    <property type="entry name" value="E_motif"/>
    <property type="match status" value="1"/>
</dbReference>
<dbReference type="FunFam" id="1.25.40.10:FF:000344">
    <property type="entry name" value="Pentatricopeptide repeat-containing protein"/>
    <property type="match status" value="1"/>
</dbReference>
<dbReference type="InterPro" id="IPR002885">
    <property type="entry name" value="PPR_rpt"/>
</dbReference>
<dbReference type="FunFam" id="1.25.40.10:FF:000031">
    <property type="entry name" value="Pentatricopeptide repeat-containing protein mitochondrial"/>
    <property type="match status" value="1"/>
</dbReference>
<feature type="repeat" description="PPR" evidence="2">
    <location>
        <begin position="227"/>
        <end position="261"/>
    </location>
</feature>
<proteinExistence type="predicted"/>
<organism evidence="4">
    <name type="scientific">Nymphaea colorata</name>
    <name type="common">pocket water lily</name>
    <dbReference type="NCBI Taxonomy" id="210225"/>
    <lineage>
        <taxon>Eukaryota</taxon>
        <taxon>Viridiplantae</taxon>
        <taxon>Streptophyta</taxon>
        <taxon>Embryophyta</taxon>
        <taxon>Tracheophyta</taxon>
        <taxon>Spermatophyta</taxon>
        <taxon>Magnoliopsida</taxon>
        <taxon>Nymphaeales</taxon>
        <taxon>Nymphaeaceae</taxon>
        <taxon>Nymphaea</taxon>
    </lineage>
</organism>
<sequence>MHILRCFLYSSRAPPEKAGCASLFLTATFSICSVVERKARLEEAVKTVYFMESRGVSPSYATYNHLLQACMDTKSLNHGLKLHQHLISKKSIRLPLQIKVKLVKLYSVCGEINKARQLFDEIPQPDSRCWAAMINAYSKHGYPNESLKLYSDMKFKNGTQPDKFILLAVVKACSMLSDLVKAKEIHEDAERFCPSSILVKNALIDLYGKCGCMYGANLIFNKLPEKDVISWTSMIVGLVQCGHWEDALQLFSKMVLAAVQPNSVTISSVLAACSSLLDLKLGRIIHGYVIRIGIEDNVLVSGALIDMYAKCLNVLHARRLFDISPQRDVVSWNVICAAYLQSGEVEKAIQLFQEMKSLQAMTNVASWNVMISGCAQNGETVTAIELFEQMVNERVKPNHITIASILPALSSVESRRGRELHSYCFRHCFIEDTIVATAVISMYANCGSLNIGLKVFNEMLERDTISWNVVIRAYATHGYGMEALAVFQKMQKMGVRPNAGTFAGVLSACSHAGLVEEGHHFFHSMSMYHGLVPDADHYASMVDILSRAGLLNDAYLFIQNMPVKATASSWGALLGACRVYKNITLGKIAARYLFQIEPDNPGNYILLANMYIALGMWEDALNMRKLMRNRGIEKTPGCSWVQVRGQIYTFVAGDKSHVQKEKIYAYLHELNDKMKLAGYLPDTRFALADVDFEEKEEVLGYHSEKLAVAYALLNMESASTVCIFKNIRICGDCHNAMKFLSDITGVRITIRDSIRFHHFSNGFCSCQDFW</sequence>
<feature type="repeat" description="PPR" evidence="2">
    <location>
        <begin position="328"/>
        <end position="358"/>
    </location>
</feature>
<dbReference type="FunFam" id="1.25.40.10:FF:000366">
    <property type="entry name" value="Pentatricopeptide (PPR) repeat-containing protein"/>
    <property type="match status" value="1"/>
</dbReference>
<dbReference type="Pfam" id="PF01535">
    <property type="entry name" value="PPR"/>
    <property type="match status" value="3"/>
</dbReference>
<accession>A0A5K1BUW4</accession>
<dbReference type="InterPro" id="IPR046848">
    <property type="entry name" value="E_motif"/>
</dbReference>
<feature type="repeat" description="PPR" evidence="2">
    <location>
        <begin position="463"/>
        <end position="497"/>
    </location>
</feature>
<dbReference type="OrthoDB" id="428658at2759"/>
<dbReference type="Gramene" id="NC3G0221580.1">
    <property type="protein sequence ID" value="NC3G0221580.1:cds"/>
    <property type="gene ID" value="NC3G0221580"/>
</dbReference>
<dbReference type="PANTHER" id="PTHR47926:SF426">
    <property type="entry name" value="TETRATRICOPEPTIDE-LIKE HELICAL DOMAIN SUPERFAMILY, DYW DOMAIN-CONTAINING PROTEIN"/>
    <property type="match status" value="1"/>
</dbReference>
<dbReference type="Pfam" id="PF14432">
    <property type="entry name" value="DYW_deaminase"/>
    <property type="match status" value="1"/>
</dbReference>
<dbReference type="InterPro" id="IPR011990">
    <property type="entry name" value="TPR-like_helical_dom_sf"/>
</dbReference>
<dbReference type="GO" id="GO:0009451">
    <property type="term" value="P:RNA modification"/>
    <property type="evidence" value="ECO:0007669"/>
    <property type="project" value="InterPro"/>
</dbReference>
<dbReference type="InterPro" id="IPR032867">
    <property type="entry name" value="DYW_dom"/>
</dbReference>
<evidence type="ECO:0000259" key="3">
    <source>
        <dbReference type="Pfam" id="PF14432"/>
    </source>
</evidence>
<dbReference type="Gene3D" id="1.25.40.10">
    <property type="entry name" value="Tetratricopeptide repeat domain"/>
    <property type="match status" value="5"/>
</dbReference>
<dbReference type="PROSITE" id="PS51375">
    <property type="entry name" value="PPR"/>
    <property type="match status" value="6"/>
</dbReference>
<dbReference type="SUPFAM" id="SSF48452">
    <property type="entry name" value="TPR-like"/>
    <property type="match status" value="1"/>
</dbReference>
<feature type="repeat" description="PPR" evidence="2">
    <location>
        <begin position="600"/>
        <end position="634"/>
    </location>
</feature>
<evidence type="ECO:0000256" key="2">
    <source>
        <dbReference type="PROSITE-ProRule" id="PRU00708"/>
    </source>
</evidence>
<dbReference type="EMBL" id="LR721781">
    <property type="protein sequence ID" value="VVW16697.1"/>
    <property type="molecule type" value="Genomic_DNA"/>
</dbReference>
<dbReference type="GO" id="GO:0008270">
    <property type="term" value="F:zinc ion binding"/>
    <property type="evidence" value="ECO:0007669"/>
    <property type="project" value="InterPro"/>
</dbReference>
<evidence type="ECO:0000313" key="4">
    <source>
        <dbReference type="EMBL" id="VVW16697.1"/>
    </source>
</evidence>
<feature type="repeat" description="PPR" evidence="2">
    <location>
        <begin position="126"/>
        <end position="161"/>
    </location>
</feature>
<name>A0A5K1BUW4_9MAGN</name>
<dbReference type="AlphaFoldDB" id="A0A5K1BUW4"/>
<dbReference type="InterPro" id="IPR046960">
    <property type="entry name" value="PPR_At4g14850-like_plant"/>
</dbReference>
<dbReference type="OMA" id="DMFGKCK"/>
<feature type="domain" description="DYW" evidence="3">
    <location>
        <begin position="678"/>
        <end position="770"/>
    </location>
</feature>
<dbReference type="GO" id="GO:0003723">
    <property type="term" value="F:RNA binding"/>
    <property type="evidence" value="ECO:0007669"/>
    <property type="project" value="InterPro"/>
</dbReference>
<gene>
    <name evidence="4" type="ORF">NYM_LOCUS15463</name>
</gene>
<protein>
    <recommendedName>
        <fullName evidence="3">DYW domain-containing protein</fullName>
    </recommendedName>
</protein>
<reference evidence="4" key="1">
    <citation type="submission" date="2019-09" db="EMBL/GenBank/DDBJ databases">
        <authorList>
            <person name="Zhang L."/>
        </authorList>
    </citation>
    <scope>NUCLEOTIDE SEQUENCE</scope>
</reference>
<dbReference type="Pfam" id="PF13041">
    <property type="entry name" value="PPR_2"/>
    <property type="match status" value="3"/>
</dbReference>
<keyword evidence="1" id="KW-0677">Repeat</keyword>
<dbReference type="NCBIfam" id="TIGR00756">
    <property type="entry name" value="PPR"/>
    <property type="match status" value="6"/>
</dbReference>
<dbReference type="PANTHER" id="PTHR47926">
    <property type="entry name" value="PENTATRICOPEPTIDE REPEAT-CONTAINING PROTEIN"/>
    <property type="match status" value="1"/>
</dbReference>